<dbReference type="Proteomes" id="UP000235672">
    <property type="component" value="Unassembled WGS sequence"/>
</dbReference>
<reference evidence="1 2" key="1">
    <citation type="submission" date="2016-05" db="EMBL/GenBank/DDBJ databases">
        <title>A degradative enzymes factory behind the ericoid mycorrhizal symbiosis.</title>
        <authorList>
            <consortium name="DOE Joint Genome Institute"/>
            <person name="Martino E."/>
            <person name="Morin E."/>
            <person name="Grelet G."/>
            <person name="Kuo A."/>
            <person name="Kohler A."/>
            <person name="Daghino S."/>
            <person name="Barry K."/>
            <person name="Choi C."/>
            <person name="Cichocki N."/>
            <person name="Clum A."/>
            <person name="Copeland A."/>
            <person name="Hainaut M."/>
            <person name="Haridas S."/>
            <person name="Labutti K."/>
            <person name="Lindquist E."/>
            <person name="Lipzen A."/>
            <person name="Khouja H.-R."/>
            <person name="Murat C."/>
            <person name="Ohm R."/>
            <person name="Olson A."/>
            <person name="Spatafora J."/>
            <person name="Veneault-Fourrey C."/>
            <person name="Henrissat B."/>
            <person name="Grigoriev I."/>
            <person name="Martin F."/>
            <person name="Perotto S."/>
        </authorList>
    </citation>
    <scope>NUCLEOTIDE SEQUENCE [LARGE SCALE GENOMIC DNA]</scope>
    <source>
        <strain evidence="1 2">UAMH 7357</strain>
    </source>
</reference>
<keyword evidence="2" id="KW-1185">Reference proteome</keyword>
<dbReference type="Pfam" id="PF26639">
    <property type="entry name" value="Het-6_barrel"/>
    <property type="match status" value="1"/>
</dbReference>
<proteinExistence type="predicted"/>
<evidence type="ECO:0000313" key="2">
    <source>
        <dbReference type="Proteomes" id="UP000235672"/>
    </source>
</evidence>
<sequence>MAYARSSKDTNTQKEIKGKVDEGTMLRTFPNTIGYMNTNRRYFISKKGYLGLGPLGSKAGDLVVILFGLDMPFVLRPEDEGQYRIIGETYLHGIMDGEFMSQNPPAETFTIC</sequence>
<gene>
    <name evidence="1" type="ORF">NA56DRAFT_704766</name>
</gene>
<dbReference type="EMBL" id="KZ613485">
    <property type="protein sequence ID" value="PMD20424.1"/>
    <property type="molecule type" value="Genomic_DNA"/>
</dbReference>
<accession>A0A2J6Q2K2</accession>
<evidence type="ECO:0000313" key="1">
    <source>
        <dbReference type="EMBL" id="PMD20424.1"/>
    </source>
</evidence>
<dbReference type="PANTHER" id="PTHR24148:SF64">
    <property type="entry name" value="HETEROKARYON INCOMPATIBILITY DOMAIN-CONTAINING PROTEIN"/>
    <property type="match status" value="1"/>
</dbReference>
<dbReference type="AlphaFoldDB" id="A0A2J6Q2K2"/>
<organism evidence="1 2">
    <name type="scientific">Hyaloscypha hepaticicola</name>
    <dbReference type="NCBI Taxonomy" id="2082293"/>
    <lineage>
        <taxon>Eukaryota</taxon>
        <taxon>Fungi</taxon>
        <taxon>Dikarya</taxon>
        <taxon>Ascomycota</taxon>
        <taxon>Pezizomycotina</taxon>
        <taxon>Leotiomycetes</taxon>
        <taxon>Helotiales</taxon>
        <taxon>Hyaloscyphaceae</taxon>
        <taxon>Hyaloscypha</taxon>
    </lineage>
</organism>
<dbReference type="STRING" id="1745343.A0A2J6Q2K2"/>
<protein>
    <recommendedName>
        <fullName evidence="3">Heterokaryon incompatibility domain-containing protein</fullName>
    </recommendedName>
</protein>
<dbReference type="PANTHER" id="PTHR24148">
    <property type="entry name" value="ANKYRIN REPEAT DOMAIN-CONTAINING PROTEIN 39 HOMOLOG-RELATED"/>
    <property type="match status" value="1"/>
</dbReference>
<dbReference type="OrthoDB" id="2157530at2759"/>
<dbReference type="InterPro" id="IPR052895">
    <property type="entry name" value="HetReg/Transcr_Mod"/>
</dbReference>
<evidence type="ECO:0008006" key="3">
    <source>
        <dbReference type="Google" id="ProtNLM"/>
    </source>
</evidence>
<name>A0A2J6Q2K2_9HELO</name>